<dbReference type="Proteomes" id="UP000308600">
    <property type="component" value="Unassembled WGS sequence"/>
</dbReference>
<sequence length="147" mass="15989">MMRFAVFLTSILTVAMALPSTKDTTPAVEFILTESKGEIPLTTNSSIESRQVPWQNTTISFFPGPDCHASGGMRLLIEGHQYGVCLAPMPPQYRSFVVDKPSAIWLPYLIYVGSCASLIAVPRTNTCYNLNKPGTGWERGPTGGGTF</sequence>
<name>A0ACD3AK63_9AGAR</name>
<gene>
    <name evidence="1" type="ORF">BDN72DRAFT_880398</name>
</gene>
<dbReference type="EMBL" id="ML208410">
    <property type="protein sequence ID" value="TFK66263.1"/>
    <property type="molecule type" value="Genomic_DNA"/>
</dbReference>
<organism evidence="1 2">
    <name type="scientific">Pluteus cervinus</name>
    <dbReference type="NCBI Taxonomy" id="181527"/>
    <lineage>
        <taxon>Eukaryota</taxon>
        <taxon>Fungi</taxon>
        <taxon>Dikarya</taxon>
        <taxon>Basidiomycota</taxon>
        <taxon>Agaricomycotina</taxon>
        <taxon>Agaricomycetes</taxon>
        <taxon>Agaricomycetidae</taxon>
        <taxon>Agaricales</taxon>
        <taxon>Pluteineae</taxon>
        <taxon>Pluteaceae</taxon>
        <taxon>Pluteus</taxon>
    </lineage>
</organism>
<proteinExistence type="predicted"/>
<accession>A0ACD3AK63</accession>
<reference evidence="1 2" key="1">
    <citation type="journal article" date="2019" name="Nat. Ecol. Evol.">
        <title>Megaphylogeny resolves global patterns of mushroom evolution.</title>
        <authorList>
            <person name="Varga T."/>
            <person name="Krizsan K."/>
            <person name="Foldi C."/>
            <person name="Dima B."/>
            <person name="Sanchez-Garcia M."/>
            <person name="Sanchez-Ramirez S."/>
            <person name="Szollosi G.J."/>
            <person name="Szarkandi J.G."/>
            <person name="Papp V."/>
            <person name="Albert L."/>
            <person name="Andreopoulos W."/>
            <person name="Angelini C."/>
            <person name="Antonin V."/>
            <person name="Barry K.W."/>
            <person name="Bougher N.L."/>
            <person name="Buchanan P."/>
            <person name="Buyck B."/>
            <person name="Bense V."/>
            <person name="Catcheside P."/>
            <person name="Chovatia M."/>
            <person name="Cooper J."/>
            <person name="Damon W."/>
            <person name="Desjardin D."/>
            <person name="Finy P."/>
            <person name="Geml J."/>
            <person name="Haridas S."/>
            <person name="Hughes K."/>
            <person name="Justo A."/>
            <person name="Karasinski D."/>
            <person name="Kautmanova I."/>
            <person name="Kiss B."/>
            <person name="Kocsube S."/>
            <person name="Kotiranta H."/>
            <person name="LaButti K.M."/>
            <person name="Lechner B.E."/>
            <person name="Liimatainen K."/>
            <person name="Lipzen A."/>
            <person name="Lukacs Z."/>
            <person name="Mihaltcheva S."/>
            <person name="Morgado L.N."/>
            <person name="Niskanen T."/>
            <person name="Noordeloos M.E."/>
            <person name="Ohm R.A."/>
            <person name="Ortiz-Santana B."/>
            <person name="Ovrebo C."/>
            <person name="Racz N."/>
            <person name="Riley R."/>
            <person name="Savchenko A."/>
            <person name="Shiryaev A."/>
            <person name="Soop K."/>
            <person name="Spirin V."/>
            <person name="Szebenyi C."/>
            <person name="Tomsovsky M."/>
            <person name="Tulloss R.E."/>
            <person name="Uehling J."/>
            <person name="Grigoriev I.V."/>
            <person name="Vagvolgyi C."/>
            <person name="Papp T."/>
            <person name="Martin F.M."/>
            <person name="Miettinen O."/>
            <person name="Hibbett D.S."/>
            <person name="Nagy L.G."/>
        </authorList>
    </citation>
    <scope>NUCLEOTIDE SEQUENCE [LARGE SCALE GENOMIC DNA]</scope>
    <source>
        <strain evidence="1 2">NL-1719</strain>
    </source>
</reference>
<evidence type="ECO:0000313" key="1">
    <source>
        <dbReference type="EMBL" id="TFK66263.1"/>
    </source>
</evidence>
<evidence type="ECO:0000313" key="2">
    <source>
        <dbReference type="Proteomes" id="UP000308600"/>
    </source>
</evidence>
<keyword evidence="2" id="KW-1185">Reference proteome</keyword>
<protein>
    <submittedName>
        <fullName evidence="1">Uncharacterized protein</fullName>
    </submittedName>
</protein>